<evidence type="ECO:0000313" key="2">
    <source>
        <dbReference type="EMBL" id="KUG28871.1"/>
    </source>
</evidence>
<organism evidence="2">
    <name type="scientific">hydrocarbon metagenome</name>
    <dbReference type="NCBI Taxonomy" id="938273"/>
    <lineage>
        <taxon>unclassified sequences</taxon>
        <taxon>metagenomes</taxon>
        <taxon>ecological metagenomes</taxon>
    </lineage>
</organism>
<dbReference type="InterPro" id="IPR027588">
    <property type="entry name" value="XXXCH_dom_fam"/>
</dbReference>
<dbReference type="EMBL" id="LNQE01000165">
    <property type="protein sequence ID" value="KUG28871.1"/>
    <property type="molecule type" value="Genomic_DNA"/>
</dbReference>
<accession>A0A0W8G6W5</accession>
<evidence type="ECO:0000256" key="1">
    <source>
        <dbReference type="SAM" id="MobiDB-lite"/>
    </source>
</evidence>
<comment type="caution">
    <text evidence="2">The sequence shown here is derived from an EMBL/GenBank/DDBJ whole genome shotgun (WGS) entry which is preliminary data.</text>
</comment>
<name>A0A0W8G6W5_9ZZZZ</name>
<sequence length="167" mass="17851">MPLAGMKTLKISVKDAGEALTVKVRLKFPKPEPVHAPAHASDGTPLTGQQSGPDGGPDRGQDRGPAPGRPALRPRYKSLKKRMKRDFKDIGAALAAGFPPHPATAANFAADSRLMTTYRGKGDEHYPAYLAAVDAFEAAQASGDLEAMARHYRDLALCKKKCHADHA</sequence>
<protein>
    <submittedName>
        <fullName evidence="2">Uncharacterized protein</fullName>
    </submittedName>
</protein>
<dbReference type="AlphaFoldDB" id="A0A0W8G6W5"/>
<dbReference type="NCBIfam" id="TIGR04358">
    <property type="entry name" value="XXXCH_domain"/>
    <property type="match status" value="1"/>
</dbReference>
<proteinExistence type="predicted"/>
<reference evidence="2" key="1">
    <citation type="journal article" date="2015" name="Proc. Natl. Acad. Sci. U.S.A.">
        <title>Networks of energetic and metabolic interactions define dynamics in microbial communities.</title>
        <authorList>
            <person name="Embree M."/>
            <person name="Liu J.K."/>
            <person name="Al-Bassam M.M."/>
            <person name="Zengler K."/>
        </authorList>
    </citation>
    <scope>NUCLEOTIDE SEQUENCE</scope>
</reference>
<feature type="region of interest" description="Disordered" evidence="1">
    <location>
        <begin position="27"/>
        <end position="77"/>
    </location>
</feature>
<gene>
    <name evidence="2" type="ORF">ASZ90_001253</name>
</gene>